<dbReference type="GO" id="GO:0046872">
    <property type="term" value="F:metal ion binding"/>
    <property type="evidence" value="ECO:0007669"/>
    <property type="project" value="UniProtKB-KW"/>
</dbReference>
<dbReference type="AlphaFoldDB" id="A9P2M3"/>
<name>A9P2M3_PICSI</name>
<dbReference type="GO" id="GO:0033615">
    <property type="term" value="P:mitochondrial proton-transporting ATP synthase complex assembly"/>
    <property type="evidence" value="ECO:0007669"/>
    <property type="project" value="TreeGrafter"/>
</dbReference>
<organism evidence="7">
    <name type="scientific">Picea sitchensis</name>
    <name type="common">Sitka spruce</name>
    <name type="synonym">Pinus sitchensis</name>
    <dbReference type="NCBI Taxonomy" id="3332"/>
    <lineage>
        <taxon>Eukaryota</taxon>
        <taxon>Viridiplantae</taxon>
        <taxon>Streptophyta</taxon>
        <taxon>Embryophyta</taxon>
        <taxon>Tracheophyta</taxon>
        <taxon>Spermatophyta</taxon>
        <taxon>Pinopsida</taxon>
        <taxon>Pinidae</taxon>
        <taxon>Conifers I</taxon>
        <taxon>Pinales</taxon>
        <taxon>Pinaceae</taxon>
        <taxon>Picea</taxon>
    </lineage>
</organism>
<dbReference type="EMBL" id="EF087902">
    <property type="protein sequence ID" value="ABK27134.1"/>
    <property type="molecule type" value="mRNA"/>
</dbReference>
<evidence type="ECO:0000256" key="6">
    <source>
        <dbReference type="RuleBase" id="RU364057"/>
    </source>
</evidence>
<dbReference type="GO" id="GO:0004222">
    <property type="term" value="F:metalloendopeptidase activity"/>
    <property type="evidence" value="ECO:0007669"/>
    <property type="project" value="InterPro"/>
</dbReference>
<reference evidence="7" key="1">
    <citation type="journal article" date="2008" name="BMC Genomics">
        <title>A conifer genomics resource of 200,000 spruce (Picea spp.) ESTs and 6,464 high-quality, sequence-finished full-length cDNAs for Sitka spruce (Picea sitchensis).</title>
        <authorList>
            <person name="Ralph S.G."/>
            <person name="Chun H.J."/>
            <person name="Kolosova N."/>
            <person name="Cooper D."/>
            <person name="Oddy C."/>
            <person name="Ritland C.E."/>
            <person name="Kirkpatrick R."/>
            <person name="Moore R."/>
            <person name="Barber S."/>
            <person name="Holt R.A."/>
            <person name="Jones S.J."/>
            <person name="Marra M.A."/>
            <person name="Douglas C.J."/>
            <person name="Ritland K."/>
            <person name="Bohlmann J."/>
        </authorList>
    </citation>
    <scope>NUCLEOTIDE SEQUENCE</scope>
    <source>
        <tissue evidence="7">Bark</tissue>
    </source>
</reference>
<evidence type="ECO:0000256" key="3">
    <source>
        <dbReference type="ARBA" id="ARBA00022723"/>
    </source>
</evidence>
<evidence type="ECO:0000256" key="2">
    <source>
        <dbReference type="ARBA" id="ARBA00022670"/>
    </source>
</evidence>
<proteinExistence type="evidence at transcript level"/>
<dbReference type="PANTHER" id="PTHR21711">
    <property type="entry name" value="MITOCHONDRIAL INNER MEMBRANE PROTEASE"/>
    <property type="match status" value="1"/>
</dbReference>
<dbReference type="OMA" id="EAHQNCV"/>
<dbReference type="GO" id="GO:0034982">
    <property type="term" value="P:mitochondrial protein processing"/>
    <property type="evidence" value="ECO:0007669"/>
    <property type="project" value="TreeGrafter"/>
</dbReference>
<dbReference type="GO" id="GO:0005739">
    <property type="term" value="C:mitochondrion"/>
    <property type="evidence" value="ECO:0007669"/>
    <property type="project" value="GOC"/>
</dbReference>
<keyword evidence="4 6" id="KW-0378">Hydrolase</keyword>
<dbReference type="InterPro" id="IPR019165">
    <property type="entry name" value="Peptidase_M76_ATP23"/>
</dbReference>
<accession>A9P2M3</accession>
<keyword evidence="5 6" id="KW-0482">Metalloprotease</keyword>
<dbReference type="Pfam" id="PF09768">
    <property type="entry name" value="Peptidase_M76"/>
    <property type="match status" value="1"/>
</dbReference>
<dbReference type="EC" id="3.4.24.-" evidence="6"/>
<keyword evidence="2 6" id="KW-0645">Protease</keyword>
<keyword evidence="3 6" id="KW-0479">Metal-binding</keyword>
<evidence type="ECO:0000256" key="1">
    <source>
        <dbReference type="ARBA" id="ARBA00009915"/>
    </source>
</evidence>
<protein>
    <recommendedName>
        <fullName evidence="6">Mitochondrial inner membrane protease ATP23</fullName>
        <ecNumber evidence="6">3.4.24.-</ecNumber>
    </recommendedName>
</protein>
<dbReference type="PANTHER" id="PTHR21711:SF0">
    <property type="entry name" value="MITOCHONDRIAL INNER MEMBRANE PROTEASE ATP23 HOMOLOG"/>
    <property type="match status" value="1"/>
</dbReference>
<evidence type="ECO:0000256" key="5">
    <source>
        <dbReference type="ARBA" id="ARBA00023049"/>
    </source>
</evidence>
<evidence type="ECO:0000313" key="7">
    <source>
        <dbReference type="EMBL" id="ABK27134.1"/>
    </source>
</evidence>
<sequence length="197" mass="22355">MEDSAEKKPSSSSVASSLYSSTGTTKEECERMIQKSFRSPTVKFLREHLEKAGCSVNRNFFKAIECDKQISGGYLREEGILVCSNHMTFQDEVDQVIIHELIHAYDDCRAANLDWTNCAHHACSEIRAGHLSGDCHYKRELLRGFVSLRGHEQECVKRRVLKSVYANPHCSEEAAKQAMDAVWDICYNDTKPFARAM</sequence>
<evidence type="ECO:0000256" key="4">
    <source>
        <dbReference type="ARBA" id="ARBA00022801"/>
    </source>
</evidence>
<comment type="similarity">
    <text evidence="1 6">Belongs to the peptidase M76 family.</text>
</comment>